<dbReference type="Proteomes" id="UP001159364">
    <property type="component" value="Linkage Group LG06"/>
</dbReference>
<dbReference type="EMBL" id="JAIWQS010000006">
    <property type="protein sequence ID" value="KAJ8761256.1"/>
    <property type="molecule type" value="Genomic_DNA"/>
</dbReference>
<proteinExistence type="predicted"/>
<organism evidence="1 2">
    <name type="scientific">Erythroxylum novogranatense</name>
    <dbReference type="NCBI Taxonomy" id="1862640"/>
    <lineage>
        <taxon>Eukaryota</taxon>
        <taxon>Viridiplantae</taxon>
        <taxon>Streptophyta</taxon>
        <taxon>Embryophyta</taxon>
        <taxon>Tracheophyta</taxon>
        <taxon>Spermatophyta</taxon>
        <taxon>Magnoliopsida</taxon>
        <taxon>eudicotyledons</taxon>
        <taxon>Gunneridae</taxon>
        <taxon>Pentapetalae</taxon>
        <taxon>rosids</taxon>
        <taxon>fabids</taxon>
        <taxon>Malpighiales</taxon>
        <taxon>Erythroxylaceae</taxon>
        <taxon>Erythroxylum</taxon>
    </lineage>
</organism>
<dbReference type="PANTHER" id="PTHR33702">
    <property type="entry name" value="BNAA09G40010D PROTEIN"/>
    <property type="match status" value="1"/>
</dbReference>
<comment type="caution">
    <text evidence="1">The sequence shown here is derived from an EMBL/GenBank/DDBJ whole genome shotgun (WGS) entry which is preliminary data.</text>
</comment>
<reference evidence="1 2" key="1">
    <citation type="submission" date="2021-09" db="EMBL/GenBank/DDBJ databases">
        <title>Genomic insights and catalytic innovation underlie evolution of tropane alkaloids biosynthesis.</title>
        <authorList>
            <person name="Wang Y.-J."/>
            <person name="Tian T."/>
            <person name="Huang J.-P."/>
            <person name="Huang S.-X."/>
        </authorList>
    </citation>
    <scope>NUCLEOTIDE SEQUENCE [LARGE SCALE GENOMIC DNA]</scope>
    <source>
        <strain evidence="1">KIB-2018</strain>
        <tissue evidence="1">Leaf</tissue>
    </source>
</reference>
<gene>
    <name evidence="1" type="ORF">K2173_001312</name>
</gene>
<accession>A0AAV8T3D5</accession>
<evidence type="ECO:0000313" key="2">
    <source>
        <dbReference type="Proteomes" id="UP001159364"/>
    </source>
</evidence>
<dbReference type="PANTHER" id="PTHR33702:SF16">
    <property type="match status" value="1"/>
</dbReference>
<dbReference type="AlphaFoldDB" id="A0AAV8T3D5"/>
<sequence>MELLSKPFPGTWKRYWRRKRYQRIDGAGSRKNTKTLRLGGPKPRRVWKIKAVKLRLRLFSPLKLWNKLKNAYVDMMLSLAGNAGYLSSDNVFGSKRIPKARQVIPVVYSNEEVENRLIYEIYKALEATRDLAVSPRVEQPALLI</sequence>
<evidence type="ECO:0000313" key="1">
    <source>
        <dbReference type="EMBL" id="KAJ8761256.1"/>
    </source>
</evidence>
<name>A0AAV8T3D5_9ROSI</name>
<keyword evidence="2" id="KW-1185">Reference proteome</keyword>
<protein>
    <submittedName>
        <fullName evidence="1">Uncharacterized protein</fullName>
    </submittedName>
</protein>